<sequence>MTHHGGLYSELIERGAAQNADRIAVEFGEERQTFAEVNALANQLAHAFGTAGCGRGHRVGLLVNNGLLSVPLDFACAKAGINRVPLNARLSVSEHARMLAEAQCSALIFGPDLAERADELKTIMPELRCFGLGVTPEGGEDFLALAQAQPETRPDVKVEADDIVLTLYTSGTTGVLKAAQHTQSSYAAICRNILLNLFSVGPDDAMLHAASLIHASGTFVLPFWLRGGRTVILPGFVPTAFLDAIERYRVSAINLVPTMLQMLLEQPGLEQRDFSALKRIIYGASPMPRAVITRAMEVFGRERFWQYYGQTEAPLCLAVLRPEDHVDELLGACGRPSLDAEIRLIDEQGKDVPEGEPGEILVRGPMTVAGYFNAPELTGETFDADGWVHTRDVGVFDARGFLHLRDRTSDMIISGGYNVYPREVEDALLSHGDVLECAVVGAPDPKWVEAVTAFIVLRDGAEVTAEALIAFVSGPLASYKKPHRIIFTNTIPKTAVGKLDRKSLRAQLASEAGEPS</sequence>
<comment type="caution">
    <text evidence="3">The sequence shown here is derived from an EMBL/GenBank/DDBJ whole genome shotgun (WGS) entry which is preliminary data.</text>
</comment>
<dbReference type="InterPro" id="IPR025110">
    <property type="entry name" value="AMP-bd_C"/>
</dbReference>
<dbReference type="InterPro" id="IPR050237">
    <property type="entry name" value="ATP-dep_AMP-bd_enzyme"/>
</dbReference>
<name>A0ABW1S643_9PROT</name>
<gene>
    <name evidence="3" type="ORF">ACFQDM_02835</name>
</gene>
<dbReference type="PANTHER" id="PTHR43767">
    <property type="entry name" value="LONG-CHAIN-FATTY-ACID--COA LIGASE"/>
    <property type="match status" value="1"/>
</dbReference>
<dbReference type="EMBL" id="JBHSSW010000003">
    <property type="protein sequence ID" value="MFC6196993.1"/>
    <property type="molecule type" value="Genomic_DNA"/>
</dbReference>
<evidence type="ECO:0000313" key="4">
    <source>
        <dbReference type="Proteomes" id="UP001596303"/>
    </source>
</evidence>
<dbReference type="Gene3D" id="3.30.300.30">
    <property type="match status" value="1"/>
</dbReference>
<dbReference type="RefSeq" id="WP_377375176.1">
    <property type="nucleotide sequence ID" value="NZ_JBHSSW010000003.1"/>
</dbReference>
<dbReference type="Gene3D" id="3.40.50.12780">
    <property type="entry name" value="N-terminal domain of ligase-like"/>
    <property type="match status" value="1"/>
</dbReference>
<organism evidence="3 4">
    <name type="scientific">Ponticaulis profundi</name>
    <dbReference type="NCBI Taxonomy" id="2665222"/>
    <lineage>
        <taxon>Bacteria</taxon>
        <taxon>Pseudomonadati</taxon>
        <taxon>Pseudomonadota</taxon>
        <taxon>Alphaproteobacteria</taxon>
        <taxon>Hyphomonadales</taxon>
        <taxon>Hyphomonadaceae</taxon>
        <taxon>Ponticaulis</taxon>
    </lineage>
</organism>
<evidence type="ECO:0000259" key="1">
    <source>
        <dbReference type="Pfam" id="PF00501"/>
    </source>
</evidence>
<dbReference type="InterPro" id="IPR045851">
    <property type="entry name" value="AMP-bd_C_sf"/>
</dbReference>
<dbReference type="Pfam" id="PF00501">
    <property type="entry name" value="AMP-binding"/>
    <property type="match status" value="1"/>
</dbReference>
<evidence type="ECO:0000259" key="2">
    <source>
        <dbReference type="Pfam" id="PF13193"/>
    </source>
</evidence>
<keyword evidence="4" id="KW-1185">Reference proteome</keyword>
<protein>
    <submittedName>
        <fullName evidence="3">Class I adenylate-forming enzyme family protein</fullName>
    </submittedName>
</protein>
<dbReference type="PANTHER" id="PTHR43767:SF7">
    <property type="entry name" value="MEDIUM_LONG-CHAIN-FATTY-ACID--COA LIGASE FADD8"/>
    <property type="match status" value="1"/>
</dbReference>
<accession>A0ABW1S643</accession>
<reference evidence="4" key="1">
    <citation type="journal article" date="2019" name="Int. J. Syst. Evol. Microbiol.">
        <title>The Global Catalogue of Microorganisms (GCM) 10K type strain sequencing project: providing services to taxonomists for standard genome sequencing and annotation.</title>
        <authorList>
            <consortium name="The Broad Institute Genomics Platform"/>
            <consortium name="The Broad Institute Genome Sequencing Center for Infectious Disease"/>
            <person name="Wu L."/>
            <person name="Ma J."/>
        </authorList>
    </citation>
    <scope>NUCLEOTIDE SEQUENCE [LARGE SCALE GENOMIC DNA]</scope>
    <source>
        <strain evidence="4">CGMCC-1.15741</strain>
    </source>
</reference>
<dbReference type="SUPFAM" id="SSF56801">
    <property type="entry name" value="Acetyl-CoA synthetase-like"/>
    <property type="match status" value="1"/>
</dbReference>
<dbReference type="Proteomes" id="UP001596303">
    <property type="component" value="Unassembled WGS sequence"/>
</dbReference>
<dbReference type="InterPro" id="IPR000873">
    <property type="entry name" value="AMP-dep_synth/lig_dom"/>
</dbReference>
<feature type="domain" description="AMP-dependent synthetase/ligase" evidence="1">
    <location>
        <begin position="13"/>
        <end position="372"/>
    </location>
</feature>
<feature type="domain" description="AMP-binding enzyme C-terminal" evidence="2">
    <location>
        <begin position="423"/>
        <end position="498"/>
    </location>
</feature>
<proteinExistence type="predicted"/>
<evidence type="ECO:0000313" key="3">
    <source>
        <dbReference type="EMBL" id="MFC6196993.1"/>
    </source>
</evidence>
<dbReference type="Pfam" id="PF13193">
    <property type="entry name" value="AMP-binding_C"/>
    <property type="match status" value="1"/>
</dbReference>
<dbReference type="InterPro" id="IPR042099">
    <property type="entry name" value="ANL_N_sf"/>
</dbReference>